<evidence type="ECO:0000256" key="1">
    <source>
        <dbReference type="SAM" id="MobiDB-lite"/>
    </source>
</evidence>
<dbReference type="InterPro" id="IPR027417">
    <property type="entry name" value="P-loop_NTPase"/>
</dbReference>
<comment type="caution">
    <text evidence="3">The sequence shown here is derived from an EMBL/GenBank/DDBJ whole genome shotgun (WGS) entry which is preliminary data.</text>
</comment>
<feature type="region of interest" description="Disordered" evidence="1">
    <location>
        <begin position="366"/>
        <end position="387"/>
    </location>
</feature>
<keyword evidence="4" id="KW-1185">Reference proteome</keyword>
<evidence type="ECO:0000313" key="4">
    <source>
        <dbReference type="Proteomes" id="UP000305267"/>
    </source>
</evidence>
<dbReference type="Pfam" id="PF09250">
    <property type="entry name" value="Prim-Pol"/>
    <property type="match status" value="1"/>
</dbReference>
<dbReference type="SUPFAM" id="SSF52540">
    <property type="entry name" value="P-loop containing nucleoside triphosphate hydrolases"/>
    <property type="match status" value="1"/>
</dbReference>
<dbReference type="RefSeq" id="WP_139040708.1">
    <property type="nucleotide sequence ID" value="NZ_VDDA01000059.1"/>
</dbReference>
<accession>A0A5C4L5V9</accession>
<organism evidence="3 4">
    <name type="scientific">Methylobacterium terricola</name>
    <dbReference type="NCBI Taxonomy" id="2583531"/>
    <lineage>
        <taxon>Bacteria</taxon>
        <taxon>Pseudomonadati</taxon>
        <taxon>Pseudomonadota</taxon>
        <taxon>Alphaproteobacteria</taxon>
        <taxon>Hyphomicrobiales</taxon>
        <taxon>Methylobacteriaceae</taxon>
        <taxon>Methylobacterium</taxon>
    </lineage>
</organism>
<evidence type="ECO:0000313" key="3">
    <source>
        <dbReference type="EMBL" id="TNC05515.1"/>
    </source>
</evidence>
<sequence length="1161" mass="124940">MTVAAPPPSGVSGLTPTQVRSQLLRMGWPCVLPIVAHDNTKHNGRGKAPGIRRWGERALFEGPGTSTADLTDWEKCERKWPGTGMACGDIVTIDADFIVEPDMADRAQALAFEVFGETPFIRQGQAPKVALVYRAAEAIPSVHLKTADGSGDGIDVLSTGTQFVAYGVHAKTLQPYSWIGAETPLTAGPDAAPEINQAQVDDFLARLGRVVELNGTGGRAGRGKGTGSGGGQIVRDETGIVVDGREFHLTRTVYAVALAMRDEGAEITVASLAGRAWEAFTASTLLDDARWSPEAARVKAAALLDRVRRGFVTLAPQPPAQMPAAAPSYLDHRKNVAEAEAETRAVVEAFFGQHVPAWKADREAWEVSAEEAKERDQEAPAEPTPTSWAARVETAIGKTALAITGAAQAAKDGQRIVYAAPMHSLLTELQERFAAQGVEARVYRGYTSADPDAEDAAMCLDLPAMQDARDAGGSIRAAVCERRVDGLQYLCPFHALCGMQRQRQAKPQVWLIPHALLFQSRPSFIPKPDALVIDEGFTMGALPDKPACMSLDAIKQAPFERDDDGSVFSNAANDLQSARGALLRALRAHDEDGPLSREILLQHGVTKTVAANAYRLEWMRQREPGITPGMPPKARRAAAAAVAAHNKEMRLLAGLWAELRTFLEGSAAASGRLYLRYDREAECRVIERRSLGTVRTSWSAPALLLDATLPEPALLAPVLGHPVEVRADITARWSPYVRTRQIVGAPVTARKLGIIEGKEFDMPRRSVVDLMRLIRLRAALAFPRIVVVIAPQALVAKLSEIGLPENVETAHFGAVAGIDRWATAGGLICIGRLQPGPRIVEPLAGIITGEVTQALPEGEAGGAWYPRTEGGIRLASGATVKVEHEWHPDSVAEALRWQITEAGLIQAIGRLRALRRGPDAPAFVDIINDVPLPLSVDAVVSWDEAKVGAWAEMAPEGVLLESPADIMACFPEVAPTRQAAREALPPTMVVTSIRDITIDVTTIVTAGQNTPGTEVSGTPKHVGAIVRQATYKRRGRYAPAKAILLPNAPADFEGWLFDRLGAFKWVKIEELERAPQVEPAEVSTPPAPASALPLRAADYDPELVARFRRVVDVPAAAERSAPVKAEVVRWALPSDARPIRWAPSIQAVLATMTPIRLEAAE</sequence>
<gene>
    <name evidence="3" type="ORF">FF100_35515</name>
</gene>
<dbReference type="AlphaFoldDB" id="A0A5C4L5V9"/>
<reference evidence="3 4" key="1">
    <citation type="submission" date="2019-06" db="EMBL/GenBank/DDBJ databases">
        <title>Genome of Methylobacterium sp. 17Sr1-39.</title>
        <authorList>
            <person name="Seo T."/>
        </authorList>
    </citation>
    <scope>NUCLEOTIDE SEQUENCE [LARGE SCALE GENOMIC DNA]</scope>
    <source>
        <strain evidence="3 4">17Sr1-39</strain>
    </source>
</reference>
<protein>
    <recommendedName>
        <fullName evidence="2">DNA primase/polymerase bifunctional N-terminal domain-containing protein</fullName>
    </recommendedName>
</protein>
<dbReference type="OrthoDB" id="5453446at2"/>
<dbReference type="EMBL" id="VDDA01000059">
    <property type="protein sequence ID" value="TNC05515.1"/>
    <property type="molecule type" value="Genomic_DNA"/>
</dbReference>
<feature type="compositionally biased region" description="Basic and acidic residues" evidence="1">
    <location>
        <begin position="366"/>
        <end position="378"/>
    </location>
</feature>
<name>A0A5C4L5V9_9HYPH</name>
<feature type="domain" description="DNA primase/polymerase bifunctional N-terminal" evidence="2">
    <location>
        <begin position="24"/>
        <end position="190"/>
    </location>
</feature>
<proteinExistence type="predicted"/>
<dbReference type="InterPro" id="IPR015330">
    <property type="entry name" value="DNA_primase/pol_bifunc_N"/>
</dbReference>
<dbReference type="Proteomes" id="UP000305267">
    <property type="component" value="Unassembled WGS sequence"/>
</dbReference>
<dbReference type="Gene3D" id="3.40.50.300">
    <property type="entry name" value="P-loop containing nucleotide triphosphate hydrolases"/>
    <property type="match status" value="1"/>
</dbReference>
<evidence type="ECO:0000259" key="2">
    <source>
        <dbReference type="Pfam" id="PF09250"/>
    </source>
</evidence>